<organism evidence="5 6">
    <name type="scientific">Knoellia flava</name>
    <dbReference type="NCBI Taxonomy" id="913969"/>
    <lineage>
        <taxon>Bacteria</taxon>
        <taxon>Bacillati</taxon>
        <taxon>Actinomycetota</taxon>
        <taxon>Actinomycetes</taxon>
        <taxon>Micrococcales</taxon>
        <taxon>Intrasporangiaceae</taxon>
        <taxon>Knoellia</taxon>
    </lineage>
</organism>
<reference evidence="5" key="1">
    <citation type="journal article" date="2014" name="Int. J. Syst. Evol. Microbiol.">
        <title>Complete genome sequence of Corynebacterium casei LMG S-19264T (=DSM 44701T), isolated from a smear-ripened cheese.</title>
        <authorList>
            <consortium name="US DOE Joint Genome Institute (JGI-PGF)"/>
            <person name="Walter F."/>
            <person name="Albersmeier A."/>
            <person name="Kalinowski J."/>
            <person name="Ruckert C."/>
        </authorList>
    </citation>
    <scope>NUCLEOTIDE SEQUENCE</scope>
    <source>
        <strain evidence="5">CGMCC 1.10749</strain>
    </source>
</reference>
<dbReference type="RefSeq" id="WP_035948270.1">
    <property type="nucleotide sequence ID" value="NZ_BMEA01000001.1"/>
</dbReference>
<gene>
    <name evidence="5" type="ORF">GCM10011314_00500</name>
</gene>
<comment type="caution">
    <text evidence="5">The sequence shown here is derived from an EMBL/GenBank/DDBJ whole genome shotgun (WGS) entry which is preliminary data.</text>
</comment>
<keyword evidence="2" id="KW-0521">NADP</keyword>
<protein>
    <recommendedName>
        <fullName evidence="4">Bacterial bifunctional deaminase-reductase C-terminal domain-containing protein</fullName>
    </recommendedName>
</protein>
<dbReference type="PANTHER" id="PTHR38011:SF7">
    <property type="entry name" value="2,5-DIAMINO-6-RIBOSYLAMINO-4(3H)-PYRIMIDINONE 5'-PHOSPHATE REDUCTASE"/>
    <property type="match status" value="1"/>
</dbReference>
<evidence type="ECO:0000259" key="4">
    <source>
        <dbReference type="Pfam" id="PF01872"/>
    </source>
</evidence>
<evidence type="ECO:0000256" key="1">
    <source>
        <dbReference type="ARBA" id="ARBA00005104"/>
    </source>
</evidence>
<dbReference type="InterPro" id="IPR050765">
    <property type="entry name" value="Riboflavin_Biosynth_HTPR"/>
</dbReference>
<evidence type="ECO:0000313" key="5">
    <source>
        <dbReference type="EMBL" id="GGB65205.1"/>
    </source>
</evidence>
<accession>A0A8H9KQH4</accession>
<dbReference type="Gene3D" id="3.40.430.10">
    <property type="entry name" value="Dihydrofolate Reductase, subunit A"/>
    <property type="match status" value="1"/>
</dbReference>
<dbReference type="GO" id="GO:0008703">
    <property type="term" value="F:5-amino-6-(5-phosphoribosylamino)uracil reductase activity"/>
    <property type="evidence" value="ECO:0007669"/>
    <property type="project" value="InterPro"/>
</dbReference>
<dbReference type="InterPro" id="IPR024072">
    <property type="entry name" value="DHFR-like_dom_sf"/>
</dbReference>
<dbReference type="InterPro" id="IPR002734">
    <property type="entry name" value="RibDG_C"/>
</dbReference>
<comment type="pathway">
    <text evidence="1">Cofactor biosynthesis; riboflavin biosynthesis.</text>
</comment>
<dbReference type="PANTHER" id="PTHR38011">
    <property type="entry name" value="DIHYDROFOLATE REDUCTASE FAMILY PROTEIN (AFU_ORTHOLOGUE AFUA_8G06820)"/>
    <property type="match status" value="1"/>
</dbReference>
<evidence type="ECO:0000256" key="3">
    <source>
        <dbReference type="ARBA" id="ARBA00023002"/>
    </source>
</evidence>
<dbReference type="Pfam" id="PF01872">
    <property type="entry name" value="RibD_C"/>
    <property type="match status" value="1"/>
</dbReference>
<dbReference type="AlphaFoldDB" id="A0A8H9KQH4"/>
<dbReference type="GO" id="GO:0009231">
    <property type="term" value="P:riboflavin biosynthetic process"/>
    <property type="evidence" value="ECO:0007669"/>
    <property type="project" value="InterPro"/>
</dbReference>
<evidence type="ECO:0000313" key="6">
    <source>
        <dbReference type="Proteomes" id="UP000628079"/>
    </source>
</evidence>
<feature type="domain" description="Bacterial bifunctional deaminase-reductase C-terminal" evidence="4">
    <location>
        <begin position="34"/>
        <end position="198"/>
    </location>
</feature>
<evidence type="ECO:0000256" key="2">
    <source>
        <dbReference type="ARBA" id="ARBA00022857"/>
    </source>
</evidence>
<dbReference type="EMBL" id="BMEA01000001">
    <property type="protein sequence ID" value="GGB65205.1"/>
    <property type="molecule type" value="Genomic_DNA"/>
</dbReference>
<proteinExistence type="predicted"/>
<dbReference type="Proteomes" id="UP000628079">
    <property type="component" value="Unassembled WGS sequence"/>
</dbReference>
<name>A0A8H9KQH4_9MICO</name>
<keyword evidence="3" id="KW-0560">Oxidoreductase</keyword>
<reference evidence="5" key="2">
    <citation type="submission" date="2020-09" db="EMBL/GenBank/DDBJ databases">
        <authorList>
            <person name="Sun Q."/>
            <person name="Zhou Y."/>
        </authorList>
    </citation>
    <scope>NUCLEOTIDE SEQUENCE</scope>
    <source>
        <strain evidence="5">CGMCC 1.10749</strain>
    </source>
</reference>
<dbReference type="SUPFAM" id="SSF53597">
    <property type="entry name" value="Dihydrofolate reductase-like"/>
    <property type="match status" value="1"/>
</dbReference>
<sequence>MRLLLETGSAGDVPAPIDDGALARLYAWPHGGGVRANFVSTLDGSGVGGDDRSGSINTEPDGRVFHFQRDLADCVLVGAGTARAEGYRPGSTPIFVVSGRGRLPESLASGDGEVVLVTCAASGREAADDVWVLGEESVDLPAVVARLREAGMPCILTEGGPSLFHDLLDAGLVDEVALTFAPRIVGGDHTRVVAGAGLGGPSGLDAELRHLLEEDGTLLGLWHLPRT</sequence>